<dbReference type="PATRIC" id="fig|992028.3.peg.311"/>
<sequence>MRQKHETATSFNELKELTQAIQALKNGAPKNATYQESERTQASENANISDLTQKTTLKPKASAQTKKGALNPTKKAFSERQKTTFRDKAQASEPKRLQTNQTNNSSLKAESSDEALKQGLENNQSKGGNNEA</sequence>
<protein>
    <recommendedName>
        <fullName evidence="4">Hac prophage II protein</fullName>
    </recommendedName>
</protein>
<organism evidence="2 3">
    <name type="scientific">Helicobacter pylori NQ4044</name>
    <dbReference type="NCBI Taxonomy" id="992028"/>
    <lineage>
        <taxon>Bacteria</taxon>
        <taxon>Pseudomonadati</taxon>
        <taxon>Campylobacterota</taxon>
        <taxon>Epsilonproteobacteria</taxon>
        <taxon>Campylobacterales</taxon>
        <taxon>Helicobacteraceae</taxon>
        <taxon>Helicobacter</taxon>
    </lineage>
</organism>
<evidence type="ECO:0000313" key="2">
    <source>
        <dbReference type="EMBL" id="EJB37873.1"/>
    </source>
</evidence>
<evidence type="ECO:0000256" key="1">
    <source>
        <dbReference type="SAM" id="MobiDB-lite"/>
    </source>
</evidence>
<evidence type="ECO:0000313" key="3">
    <source>
        <dbReference type="Proteomes" id="UP000003026"/>
    </source>
</evidence>
<proteinExistence type="predicted"/>
<accession>I9ZN52</accession>
<feature type="region of interest" description="Disordered" evidence="1">
    <location>
        <begin position="28"/>
        <end position="132"/>
    </location>
</feature>
<comment type="caution">
    <text evidence="2">The sequence shown here is derived from an EMBL/GenBank/DDBJ whole genome shotgun (WGS) entry which is preliminary data.</text>
</comment>
<evidence type="ECO:0008006" key="4">
    <source>
        <dbReference type="Google" id="ProtNLM"/>
    </source>
</evidence>
<name>I9ZN52_HELPX</name>
<dbReference type="RefSeq" id="WP_001249170.1">
    <property type="nucleotide sequence ID" value="NZ_AKNW01000003.1"/>
</dbReference>
<dbReference type="Proteomes" id="UP000003026">
    <property type="component" value="Unassembled WGS sequence"/>
</dbReference>
<feature type="compositionally biased region" description="Basic and acidic residues" evidence="1">
    <location>
        <begin position="76"/>
        <end position="96"/>
    </location>
</feature>
<dbReference type="EMBL" id="AKNW01000003">
    <property type="protein sequence ID" value="EJB37873.1"/>
    <property type="molecule type" value="Genomic_DNA"/>
</dbReference>
<feature type="compositionally biased region" description="Polar residues" evidence="1">
    <location>
        <begin position="42"/>
        <end position="56"/>
    </location>
</feature>
<dbReference type="AlphaFoldDB" id="I9ZN52"/>
<feature type="compositionally biased region" description="Polar residues" evidence="1">
    <location>
        <begin position="97"/>
        <end position="109"/>
    </location>
</feature>
<feature type="compositionally biased region" description="Polar residues" evidence="1">
    <location>
        <begin position="120"/>
        <end position="132"/>
    </location>
</feature>
<reference evidence="2 3" key="1">
    <citation type="submission" date="2012-04" db="EMBL/GenBank/DDBJ databases">
        <title>Genome sequence of Helicobacter pylori NQ4044.</title>
        <authorList>
            <person name="Blanchard T.G."/>
            <person name="Czinn S.J."/>
            <person name="McCracken C."/>
            <person name="Abolude K."/>
            <person name="Maroo A."/>
            <person name="Santana-Cruz I."/>
            <person name="Tallon L.J."/>
            <person name="Ficke F.W.F."/>
        </authorList>
    </citation>
    <scope>NUCLEOTIDE SEQUENCE [LARGE SCALE GENOMIC DNA]</scope>
    <source>
        <strain evidence="2 3">NQ4044</strain>
    </source>
</reference>
<gene>
    <name evidence="2" type="ORF">HPNQ4044_0318</name>
</gene>